<protein>
    <submittedName>
        <fullName evidence="2">Uncharacterized protein</fullName>
    </submittedName>
</protein>
<dbReference type="AlphaFoldDB" id="A0A077NRX3"/>
<feature type="compositionally biased region" description="Basic and acidic residues" evidence="1">
    <location>
        <begin position="1"/>
        <end position="27"/>
    </location>
</feature>
<sequence>MAERSENVIPIRKEDSLPRVETGDRTGGDGGGGDMEARVAKLESDIAHIKTTMNDMKSDLKTVTGDVSTMKTKIAIIESNYATKADVTSSANKIIFWVAGAVIFSQLLPAIPKIIDAFIK</sequence>
<dbReference type="RefSeq" id="WP_051863089.1">
    <property type="nucleotide sequence ID" value="NZ_CAWLWD010000189.1"/>
</dbReference>
<organism evidence="2">
    <name type="scientific">Xenorhabdus bovienii str. feltiae Moldova</name>
    <dbReference type="NCBI Taxonomy" id="1398200"/>
    <lineage>
        <taxon>Bacteria</taxon>
        <taxon>Pseudomonadati</taxon>
        <taxon>Pseudomonadota</taxon>
        <taxon>Gammaproteobacteria</taxon>
        <taxon>Enterobacterales</taxon>
        <taxon>Morganellaceae</taxon>
        <taxon>Xenorhabdus</taxon>
    </lineage>
</organism>
<feature type="region of interest" description="Disordered" evidence="1">
    <location>
        <begin position="1"/>
        <end position="35"/>
    </location>
</feature>
<name>A0A077NRX3_XENBV</name>
<dbReference type="Gene3D" id="1.20.5.340">
    <property type="match status" value="1"/>
</dbReference>
<accession>A0A077NRX3</accession>
<evidence type="ECO:0000313" key="2">
    <source>
        <dbReference type="EMBL" id="CDH01590.1"/>
    </source>
</evidence>
<evidence type="ECO:0000256" key="1">
    <source>
        <dbReference type="SAM" id="MobiDB-lite"/>
    </source>
</evidence>
<dbReference type="Proteomes" id="UP000028487">
    <property type="component" value="Unassembled WGS sequence"/>
</dbReference>
<reference evidence="2" key="1">
    <citation type="submission" date="2013-07" db="EMBL/GenBank/DDBJ databases">
        <title>Sub-species coevolution in mutualistic symbiosis.</title>
        <authorList>
            <person name="Murfin K."/>
            <person name="Klassen J."/>
            <person name="Lee M."/>
            <person name="Forst S."/>
            <person name="Stock P."/>
            <person name="Goodrich-Blair H."/>
        </authorList>
    </citation>
    <scope>NUCLEOTIDE SEQUENCE [LARGE SCALE GENOMIC DNA]</scope>
    <source>
        <strain evidence="2">Feltiae Moldova</strain>
    </source>
</reference>
<comment type="caution">
    <text evidence="2">The sequence shown here is derived from an EMBL/GenBank/DDBJ whole genome shotgun (WGS) entry which is preliminary data.</text>
</comment>
<proteinExistence type="predicted"/>
<dbReference type="HOGENOM" id="CLU_2048818_0_0_6"/>
<gene>
    <name evidence="2" type="ORF">XBFM1_2230006</name>
</gene>
<dbReference type="EMBL" id="CBSV010000139">
    <property type="protein sequence ID" value="CDH01590.1"/>
    <property type="molecule type" value="Genomic_DNA"/>
</dbReference>